<dbReference type="Gene3D" id="3.40.390.10">
    <property type="entry name" value="Collagenase (Catalytic Domain)"/>
    <property type="match status" value="1"/>
</dbReference>
<gene>
    <name evidence="1" type="ORF">FJV41_43595</name>
</gene>
<comment type="caution">
    <text evidence="1">The sequence shown here is derived from an EMBL/GenBank/DDBJ whole genome shotgun (WGS) entry which is preliminary data.</text>
</comment>
<dbReference type="Proteomes" id="UP000315369">
    <property type="component" value="Unassembled WGS sequence"/>
</dbReference>
<dbReference type="GO" id="GO:0008237">
    <property type="term" value="F:metallopeptidase activity"/>
    <property type="evidence" value="ECO:0007669"/>
    <property type="project" value="InterPro"/>
</dbReference>
<sequence>MWETCATYNHPALEDGYFLEEVQSGNCTAANWPTMREHLSTPRSMEVRLRESCNSSSQVIQGAEANGCYTLEPAAGASYVNVASGKAVTLHAGTGCTGDSVTVQSDASLCDTSFESGASADGNVQSFRIADAEVPPSDYNYTCAVGESECVRNYNPRLGVVNSTHRVNVVRVALAGKTTPSMSSIMANVHNMYDFFVVASRNQVHRNIIGTQTVQVTSSNCGKAKEQAVAQISATAFMTVYVLPTGLCSISHATGGNIYLNDNLFRTYVHETGHILGLAHGNARDPSTNKPIEYRDASTFMGRFPSDNYNLPQLHWLGWTKKAELTQVNAVLERDRFTEVILRPVDVNANKPDSPIDHKLGAVWETPDGKNRLFIVVPKARLNSANDIEGGTVIVYRAPTCKLRADCPTVMVMGTLTLARFIATNTNVHAVFESPLKLSVVGSKSKNVQVAGKTVKEYEWVKLRIALPPLP</sequence>
<evidence type="ECO:0000313" key="1">
    <source>
        <dbReference type="EMBL" id="TQF09636.1"/>
    </source>
</evidence>
<evidence type="ECO:0000313" key="2">
    <source>
        <dbReference type="Proteomes" id="UP000315369"/>
    </source>
</evidence>
<dbReference type="OrthoDB" id="5481502at2"/>
<protein>
    <recommendedName>
        <fullName evidence="3">Peptidase M11 gametolysin domain-containing protein</fullName>
    </recommendedName>
</protein>
<dbReference type="AlphaFoldDB" id="A0A540WKV3"/>
<dbReference type="InterPro" id="IPR024079">
    <property type="entry name" value="MetalloPept_cat_dom_sf"/>
</dbReference>
<reference evidence="1 2" key="1">
    <citation type="submission" date="2019-06" db="EMBL/GenBank/DDBJ databases">
        <authorList>
            <person name="Livingstone P."/>
            <person name="Whitworth D."/>
        </authorList>
    </citation>
    <scope>NUCLEOTIDE SEQUENCE [LARGE SCALE GENOMIC DNA]</scope>
    <source>
        <strain evidence="1 2">AM401</strain>
    </source>
</reference>
<proteinExistence type="predicted"/>
<organism evidence="1 2">
    <name type="scientific">Myxococcus llanfairpwllgwyngyllgogerychwyrndrobwllllantysiliogogogochensis</name>
    <dbReference type="NCBI Taxonomy" id="2590453"/>
    <lineage>
        <taxon>Bacteria</taxon>
        <taxon>Pseudomonadati</taxon>
        <taxon>Myxococcota</taxon>
        <taxon>Myxococcia</taxon>
        <taxon>Myxococcales</taxon>
        <taxon>Cystobacterineae</taxon>
        <taxon>Myxococcaceae</taxon>
        <taxon>Myxococcus</taxon>
    </lineage>
</organism>
<dbReference type="EMBL" id="VIFM01000324">
    <property type="protein sequence ID" value="TQF09636.1"/>
    <property type="molecule type" value="Genomic_DNA"/>
</dbReference>
<dbReference type="SUPFAM" id="SSF55486">
    <property type="entry name" value="Metalloproteases ('zincins'), catalytic domain"/>
    <property type="match status" value="1"/>
</dbReference>
<keyword evidence="2" id="KW-1185">Reference proteome</keyword>
<accession>A0A540WKV3</accession>
<evidence type="ECO:0008006" key="3">
    <source>
        <dbReference type="Google" id="ProtNLM"/>
    </source>
</evidence>
<name>A0A540WKV3_9BACT</name>